<dbReference type="NCBIfam" id="TIGR01076">
    <property type="entry name" value="sortase_fam"/>
    <property type="match status" value="1"/>
</dbReference>
<dbReference type="InterPro" id="IPR023365">
    <property type="entry name" value="Sortase_dom-sf"/>
</dbReference>
<feature type="active site" description="Acyl-thioester intermediate" evidence="2">
    <location>
        <position position="226"/>
    </location>
</feature>
<dbReference type="RefSeq" id="WP_116479898.1">
    <property type="nucleotide sequence ID" value="NZ_QEKV01000003.1"/>
</dbReference>
<evidence type="ECO:0000313" key="5">
    <source>
        <dbReference type="Proteomes" id="UP000245793"/>
    </source>
</evidence>
<evidence type="ECO:0000313" key="4">
    <source>
        <dbReference type="EMBL" id="PVY94891.1"/>
    </source>
</evidence>
<dbReference type="Gene3D" id="2.40.260.10">
    <property type="entry name" value="Sortase"/>
    <property type="match status" value="1"/>
</dbReference>
<protein>
    <submittedName>
        <fullName evidence="4">LPXTG-site transpeptidase (Sortase) family protein</fullName>
    </submittedName>
</protein>
<dbReference type="NCBIfam" id="NF033745">
    <property type="entry name" value="class_C_sortase"/>
    <property type="match status" value="1"/>
</dbReference>
<evidence type="ECO:0000256" key="3">
    <source>
        <dbReference type="SAM" id="Phobius"/>
    </source>
</evidence>
<feature type="active site" description="Proton donor/acceptor" evidence="2">
    <location>
        <position position="164"/>
    </location>
</feature>
<keyword evidence="3" id="KW-1133">Transmembrane helix</keyword>
<organism evidence="4 5">
    <name type="scientific">Ezakiella coagulans</name>
    <dbReference type="NCBI Taxonomy" id="46507"/>
    <lineage>
        <taxon>Bacteria</taxon>
        <taxon>Bacillati</taxon>
        <taxon>Bacillota</taxon>
        <taxon>Tissierellia</taxon>
        <taxon>Ezakiella</taxon>
    </lineage>
</organism>
<dbReference type="AlphaFoldDB" id="A0A2U1E4N9"/>
<dbReference type="InterPro" id="IPR042002">
    <property type="entry name" value="Sortase_C"/>
</dbReference>
<dbReference type="SUPFAM" id="SSF63817">
    <property type="entry name" value="Sortase"/>
    <property type="match status" value="1"/>
</dbReference>
<accession>A0A2U1E4N9</accession>
<keyword evidence="3" id="KW-0472">Membrane</keyword>
<keyword evidence="1" id="KW-0378">Hydrolase</keyword>
<keyword evidence="5" id="KW-1185">Reference proteome</keyword>
<dbReference type="Pfam" id="PF04203">
    <property type="entry name" value="Sortase"/>
    <property type="match status" value="1"/>
</dbReference>
<proteinExistence type="predicted"/>
<gene>
    <name evidence="4" type="ORF">C7381_103130</name>
</gene>
<sequence>MAKKEEKNLIVDEGNSKKKKRKRNLALGGVFLLGFLIAIYPVISQLYYRQVATREVESFDTKRNELDEAELKERLELAHAYNRTLDPTRLADPFTEKEEAGRREYAKMLEIGEKIGHIEIPQINEDLPVYAGTGEEILQKGAGHLEGSSLPVGGTSTHAVITAHRGLPTAKLFRELDKLQKGDVFFYHNIEGVIAYEVDQILTVVPTNFEPVLVQEGKDLMTLLTCTPYMINSHRLLVRGHRIPYKPDVEITRRATGTSDASYREYFMITLSIILFLVLVLFIEYSSLRKYKKIFRELRKKRDKDE</sequence>
<dbReference type="CDD" id="cd05827">
    <property type="entry name" value="Sortase_C"/>
    <property type="match status" value="1"/>
</dbReference>
<dbReference type="EMBL" id="QEKV01000003">
    <property type="protein sequence ID" value="PVY94891.1"/>
    <property type="molecule type" value="Genomic_DNA"/>
</dbReference>
<feature type="transmembrane region" description="Helical" evidence="3">
    <location>
        <begin position="266"/>
        <end position="286"/>
    </location>
</feature>
<dbReference type="Proteomes" id="UP000245793">
    <property type="component" value="Unassembled WGS sequence"/>
</dbReference>
<dbReference type="GO" id="GO:0016787">
    <property type="term" value="F:hydrolase activity"/>
    <property type="evidence" value="ECO:0007669"/>
    <property type="project" value="UniProtKB-KW"/>
</dbReference>
<dbReference type="InterPro" id="IPR005754">
    <property type="entry name" value="Sortase"/>
</dbReference>
<name>A0A2U1E4N9_9FIRM</name>
<comment type="caution">
    <text evidence="4">The sequence shown here is derived from an EMBL/GenBank/DDBJ whole genome shotgun (WGS) entry which is preliminary data.</text>
</comment>
<evidence type="ECO:0000256" key="2">
    <source>
        <dbReference type="PIRSR" id="PIRSR605754-1"/>
    </source>
</evidence>
<feature type="transmembrane region" description="Helical" evidence="3">
    <location>
        <begin position="25"/>
        <end position="48"/>
    </location>
</feature>
<reference evidence="4 5" key="1">
    <citation type="submission" date="2018-04" db="EMBL/GenBank/DDBJ databases">
        <title>Genomic Encyclopedia of Type Strains, Phase IV (KMG-IV): sequencing the most valuable type-strain genomes for metagenomic binning, comparative biology and taxonomic classification.</title>
        <authorList>
            <person name="Goeker M."/>
        </authorList>
    </citation>
    <scope>NUCLEOTIDE SEQUENCE [LARGE SCALE GENOMIC DNA]</scope>
    <source>
        <strain evidence="4 5">DSM 20705</strain>
    </source>
</reference>
<evidence type="ECO:0000256" key="1">
    <source>
        <dbReference type="ARBA" id="ARBA00022801"/>
    </source>
</evidence>
<keyword evidence="3" id="KW-0812">Transmembrane</keyword>